<organism evidence="3 4">
    <name type="scientific">Haloferax volcanii</name>
    <name type="common">Halobacterium volcanii</name>
    <dbReference type="NCBI Taxonomy" id="2246"/>
    <lineage>
        <taxon>Archaea</taxon>
        <taxon>Methanobacteriati</taxon>
        <taxon>Methanobacteriota</taxon>
        <taxon>Stenosarchaea group</taxon>
        <taxon>Halobacteria</taxon>
        <taxon>Halobacteriales</taxon>
        <taxon>Haloferacaceae</taxon>
        <taxon>Haloferax</taxon>
    </lineage>
</organism>
<comment type="caution">
    <text evidence="3">The sequence shown here is derived from an EMBL/GenBank/DDBJ whole genome shotgun (WGS) entry which is preliminary data.</text>
</comment>
<dbReference type="InterPro" id="IPR034139">
    <property type="entry name" value="TOPRIM_OLD"/>
</dbReference>
<proteinExistence type="predicted"/>
<evidence type="ECO:0000259" key="1">
    <source>
        <dbReference type="Pfam" id="PF13175"/>
    </source>
</evidence>
<accession>A0A847TX14</accession>
<name>A0A847TX14_HALVO</name>
<evidence type="ECO:0000259" key="2">
    <source>
        <dbReference type="Pfam" id="PF20469"/>
    </source>
</evidence>
<dbReference type="Pfam" id="PF20469">
    <property type="entry name" value="OLD-like_TOPRIM"/>
    <property type="match status" value="1"/>
</dbReference>
<dbReference type="SUPFAM" id="SSF52540">
    <property type="entry name" value="P-loop containing nucleoside triphosphate hydrolases"/>
    <property type="match status" value="1"/>
</dbReference>
<gene>
    <name evidence="3" type="ORF">GOC85_14880</name>
</gene>
<dbReference type="InterPro" id="IPR051396">
    <property type="entry name" value="Bact_Antivir_Def_Nuclease"/>
</dbReference>
<dbReference type="PANTHER" id="PTHR43581:SF4">
    <property type="entry name" value="ATP_GTP PHOSPHATASE"/>
    <property type="match status" value="1"/>
</dbReference>
<dbReference type="AlphaFoldDB" id="A0A847TX14"/>
<dbReference type="Pfam" id="PF13175">
    <property type="entry name" value="AAA_15"/>
    <property type="match status" value="1"/>
</dbReference>
<evidence type="ECO:0000313" key="4">
    <source>
        <dbReference type="Proteomes" id="UP000619835"/>
    </source>
</evidence>
<dbReference type="PANTHER" id="PTHR43581">
    <property type="entry name" value="ATP/GTP PHOSPHATASE"/>
    <property type="match status" value="1"/>
</dbReference>
<dbReference type="RefSeq" id="WP_006601324.1">
    <property type="nucleotide sequence ID" value="NZ_JAUDRO010000001.1"/>
</dbReference>
<dbReference type="Gene3D" id="3.40.50.300">
    <property type="entry name" value="P-loop containing nucleotide triphosphate hydrolases"/>
    <property type="match status" value="2"/>
</dbReference>
<dbReference type="EMBL" id="WOWC01000001">
    <property type="protein sequence ID" value="NLV03850.1"/>
    <property type="molecule type" value="Genomic_DNA"/>
</dbReference>
<feature type="domain" description="OLD protein-like TOPRIM" evidence="2">
    <location>
        <begin position="472"/>
        <end position="537"/>
    </location>
</feature>
<reference evidence="3" key="1">
    <citation type="submission" date="2019-12" db="EMBL/GenBank/DDBJ databases">
        <title>Haloferax alexandrinus strain pws11.</title>
        <authorList>
            <person name="Verma D.K."/>
            <person name="Gopal K."/>
            <person name="Prasad E.S."/>
        </authorList>
    </citation>
    <scope>NUCLEOTIDE SEQUENCE</scope>
    <source>
        <strain evidence="3">Pws11</strain>
    </source>
</reference>
<dbReference type="Proteomes" id="UP000619835">
    <property type="component" value="Unassembled WGS sequence"/>
</dbReference>
<protein>
    <submittedName>
        <fullName evidence="3">AAA family ATPase</fullName>
    </submittedName>
</protein>
<dbReference type="InterPro" id="IPR041685">
    <property type="entry name" value="AAA_GajA/Old/RecF-like"/>
</dbReference>
<evidence type="ECO:0000313" key="3">
    <source>
        <dbReference type="EMBL" id="NLV03850.1"/>
    </source>
</evidence>
<feature type="domain" description="Endonuclease GajA/Old nuclease/RecF-like AAA" evidence="1">
    <location>
        <begin position="1"/>
        <end position="425"/>
    </location>
</feature>
<dbReference type="InterPro" id="IPR027417">
    <property type="entry name" value="P-loop_NTPase"/>
</dbReference>
<dbReference type="CDD" id="cd01026">
    <property type="entry name" value="TOPRIM_OLD"/>
    <property type="match status" value="1"/>
</dbReference>
<sequence>MNLERIEVRNHRSIKEQWGDDAIEFEGLDCLVGKNNVGKTNIVSSIKYLLEEEDKTKDEELYWNKETSRTVEVRGYFEVLEEDLNRIQDEEKREQVRELLLDWEDFDNHLGICRITEPDDEDTNGNTSFQVIQLRPVDEELSEDTFLSYRNEQWDKTNEEDGFTGTDYRDAMQDRYPEVAEHVDEDSLKQKGAWEDGYESYIDSRPEGLDFEPTPTSFPSGTKQLIRDIVLPDVVKIPAIKEVEDAAQASGELGEMTDALYSELEEDINEQLDDRLGGVYDRLDTSSEAFETQISDYLKQAFRDYSVELDFPRVESRRLFRGVDIRIEDDQLEDTLSHENVGEGVRRVLIFSMLRTIADLRDGSLSVNDEDDKDEDGQRQPLLILYEEAELFLHPNLQKNMLRVFRSLCNSEAQIIFNTHSPVLVQNRVIDTINIVRNDSGTEVTPFHTVLEERDVREQSRLMDLQKISSYIFSDRVLLVEGQSDEIVLKKVSSILDPDWIFQSQNIPILELGGKDDFPLFKHFLEELGIEVFVMADIGALSRNIPQMVEDEDLGNKINGLKGKAGQIGENGWKQPVIDNPEQLNSIRAEVRTRLLEENILVLMGDVEDYYPEVESGNKIEAALEFSATDYDPEELREHFVELPDRDETDVEAFLGEVFDP</sequence>